<name>A0A292YEM7_9BACT</name>
<organism evidence="2 3">
    <name type="scientific">Lebetimonas natsushimae</name>
    <dbReference type="NCBI Taxonomy" id="1936991"/>
    <lineage>
        <taxon>Bacteria</taxon>
        <taxon>Pseudomonadati</taxon>
        <taxon>Campylobacterota</taxon>
        <taxon>Epsilonproteobacteria</taxon>
        <taxon>Nautiliales</taxon>
        <taxon>Nautiliaceae</taxon>
        <taxon>Lebetimonas</taxon>
    </lineage>
</organism>
<keyword evidence="1" id="KW-0472">Membrane</keyword>
<keyword evidence="1" id="KW-1133">Transmembrane helix</keyword>
<dbReference type="Proteomes" id="UP000217944">
    <property type="component" value="Unassembled WGS sequence"/>
</dbReference>
<feature type="transmembrane region" description="Helical" evidence="1">
    <location>
        <begin position="215"/>
        <end position="235"/>
    </location>
</feature>
<reference evidence="2 3" key="1">
    <citation type="journal article" date="2017" name="Syst. Appl. Microbiol.">
        <title>Lebetimonas natsushimae sp. nov., a novel strictly anaerobic, moderately thermophilic chemoautotroph isolated from a deep-sea hydrothermal vent polychaete nest in the Mid-Okinawa Trough.</title>
        <authorList>
            <person name="Nagata R."/>
            <person name="Takaki Y."/>
            <person name="Tame A."/>
            <person name="Nunoura T."/>
            <person name="Muto H."/>
            <person name="Mino S."/>
            <person name="Sawayama S."/>
            <person name="Takai K."/>
            <person name="Nakagawa S."/>
        </authorList>
    </citation>
    <scope>NUCLEOTIDE SEQUENCE [LARGE SCALE GENOMIC DNA]</scope>
    <source>
        <strain evidence="2 3">HS1857</strain>
    </source>
</reference>
<keyword evidence="1" id="KW-0812">Transmembrane</keyword>
<accession>A0A292YEM7</accession>
<comment type="caution">
    <text evidence="2">The sequence shown here is derived from an EMBL/GenBank/DDBJ whole genome shotgun (WGS) entry which is preliminary data.</text>
</comment>
<evidence type="ECO:0000256" key="1">
    <source>
        <dbReference type="SAM" id="Phobius"/>
    </source>
</evidence>
<dbReference type="AlphaFoldDB" id="A0A292YEM7"/>
<feature type="transmembrane region" description="Helical" evidence="1">
    <location>
        <begin position="240"/>
        <end position="258"/>
    </location>
</feature>
<evidence type="ECO:0000313" key="2">
    <source>
        <dbReference type="EMBL" id="GAX87988.1"/>
    </source>
</evidence>
<gene>
    <name evidence="2" type="ORF">LNAT_P1285</name>
</gene>
<dbReference type="RefSeq" id="WP_096259592.1">
    <property type="nucleotide sequence ID" value="NZ_BDME01000002.1"/>
</dbReference>
<sequence>MRFLLFLIFFINLWANNLIITYPNLKKYYYKNQIVNLQIKILTPKNDEINFSLNKGELNITKQPYIYLLNIKFKNDLNNSLTLLSRDFNKTIKLNNLFQTKTIDKIPNFCNVIADKLKIYNPISTLTDNRILLSFTIKTVNGNLKDFKINNDENLTVINNDEATYYTYLPINTKKFTFYYFNTLDENYKKITVPIVLKEETISTQTDINPEEKTFFTPFNILILVIIAFFIIIFLIYQNILILIIPIILSAYLILTVLPKGEKILKKDSPVKILPTQNSTIFYRPIVDTKVKILNKTKNYTKIKIDGKIGWVKNENLE</sequence>
<proteinExistence type="predicted"/>
<dbReference type="OrthoDB" id="5372311at2"/>
<protein>
    <recommendedName>
        <fullName evidence="4">SH3b domain-containing protein</fullName>
    </recommendedName>
</protein>
<evidence type="ECO:0000313" key="3">
    <source>
        <dbReference type="Proteomes" id="UP000217944"/>
    </source>
</evidence>
<keyword evidence="3" id="KW-1185">Reference proteome</keyword>
<dbReference type="EMBL" id="BDME01000002">
    <property type="protein sequence ID" value="GAX87988.1"/>
    <property type="molecule type" value="Genomic_DNA"/>
</dbReference>
<evidence type="ECO:0008006" key="4">
    <source>
        <dbReference type="Google" id="ProtNLM"/>
    </source>
</evidence>